<evidence type="ECO:0000256" key="3">
    <source>
        <dbReference type="ARBA" id="ARBA00022448"/>
    </source>
</evidence>
<accession>A0AAE1NYH8</accession>
<dbReference type="SUPFAM" id="SSF53850">
    <property type="entry name" value="Periplasmic binding protein-like II"/>
    <property type="match status" value="1"/>
</dbReference>
<sequence length="732" mass="81927">MHWMGLLSLSSLVVVSWVTAYKKMTPVSQVVEVVEEEEGTVHGIVWRRTMEIKEENRKDAVGVMVKEAVKEEEEEEEEGPVRSEEMVNAVGVMVKEAVKEEEEKEEEGPVRSEETMVNAVGVMVGQIVEDKLQGCHIMFLSSSSSPAVHSPIVNSILRHTTAKTRSSLVVVTVTSGQQQDLEQSMWGNTFTTCRAIIMYFTDHDNNNNNNTELVFGSLERAGLWKLPETRVVMVGPKNGMEGRLFQSSLRNTINWVDERVLVYRRCLYCNTHGQPGLQLLFQWNLTELHLDRLSQYPHLLNDPLSDLKGHTFRVATISYFPYIDYKRDNEEPGTTVTPLDSVNVRILDALANSLNFTYDMREDPSRSFGNLETDGMYSGMMGQLQREEADFCTMLAPTPGRLKVVDYLRLTPSDAFVIASLKPSVLPANLALVRPFSRNVWVCVMACVVGWGLVLWMLQGVWSALTGLHTITLAKAIEYSWSVILENSAKDPSVNISGQMLVGWWLVFCLVISTGFSSSLISHLTVQGRSRAPESLGDLVEQEGWTWGTEPWAYNGATLEYFSKHTDTIVKQIHTNMQVLVLEKAMNKVLAGGFSFVIVKNYILVIIASTYTDTYGQSAVYVSKKEFSALACYGWGIRMGAPFLNQFITLHAHLEDTGIIETWTKTIMADRVSSNREKTKLDSNTPQQLSLQDDQRQVVLSLSHLQGAFYLLGLGCVAGALGLMAELFLLVV</sequence>
<keyword evidence="8 13" id="KW-0472">Membrane</keyword>
<dbReference type="AlphaFoldDB" id="A0AAE1NYH8"/>
<dbReference type="GO" id="GO:0050906">
    <property type="term" value="P:detection of stimulus involved in sensory perception"/>
    <property type="evidence" value="ECO:0007669"/>
    <property type="project" value="UniProtKB-ARBA"/>
</dbReference>
<feature type="transmembrane region" description="Helical" evidence="13">
    <location>
        <begin position="502"/>
        <end position="521"/>
    </location>
</feature>
<evidence type="ECO:0000256" key="12">
    <source>
        <dbReference type="ARBA" id="ARBA00023303"/>
    </source>
</evidence>
<evidence type="ECO:0000256" key="13">
    <source>
        <dbReference type="SAM" id="Phobius"/>
    </source>
</evidence>
<dbReference type="SMART" id="SM00918">
    <property type="entry name" value="Lig_chan-Glu_bd"/>
    <property type="match status" value="1"/>
</dbReference>
<dbReference type="GO" id="GO:0005886">
    <property type="term" value="C:plasma membrane"/>
    <property type="evidence" value="ECO:0007669"/>
    <property type="project" value="UniProtKB-SubCell"/>
</dbReference>
<dbReference type="GO" id="GO:0015276">
    <property type="term" value="F:ligand-gated monoatomic ion channel activity"/>
    <property type="evidence" value="ECO:0007669"/>
    <property type="project" value="InterPro"/>
</dbReference>
<evidence type="ECO:0000313" key="16">
    <source>
        <dbReference type="EMBL" id="KAK4297385.1"/>
    </source>
</evidence>
<reference evidence="16" key="1">
    <citation type="submission" date="2023-11" db="EMBL/GenBank/DDBJ databases">
        <title>Genome assemblies of two species of porcelain crab, Petrolisthes cinctipes and Petrolisthes manimaculis (Anomura: Porcellanidae).</title>
        <authorList>
            <person name="Angst P."/>
        </authorList>
    </citation>
    <scope>NUCLEOTIDE SEQUENCE</scope>
    <source>
        <strain evidence="16">PB745_02</strain>
        <tissue evidence="16">Gill</tissue>
    </source>
</reference>
<evidence type="ECO:0000256" key="1">
    <source>
        <dbReference type="ARBA" id="ARBA00004651"/>
    </source>
</evidence>
<keyword evidence="6 13" id="KW-1133">Transmembrane helix</keyword>
<organism evidence="16 17">
    <name type="scientific">Petrolisthes manimaculis</name>
    <dbReference type="NCBI Taxonomy" id="1843537"/>
    <lineage>
        <taxon>Eukaryota</taxon>
        <taxon>Metazoa</taxon>
        <taxon>Ecdysozoa</taxon>
        <taxon>Arthropoda</taxon>
        <taxon>Crustacea</taxon>
        <taxon>Multicrustacea</taxon>
        <taxon>Malacostraca</taxon>
        <taxon>Eumalacostraca</taxon>
        <taxon>Eucarida</taxon>
        <taxon>Decapoda</taxon>
        <taxon>Pleocyemata</taxon>
        <taxon>Anomura</taxon>
        <taxon>Galatheoidea</taxon>
        <taxon>Porcellanidae</taxon>
        <taxon>Petrolisthes</taxon>
    </lineage>
</organism>
<dbReference type="InterPro" id="IPR001320">
    <property type="entry name" value="Iontro_rcpt_C"/>
</dbReference>
<evidence type="ECO:0000256" key="14">
    <source>
        <dbReference type="SAM" id="SignalP"/>
    </source>
</evidence>
<feature type="domain" description="Ionotropic glutamate receptor L-glutamate and glycine-binding" evidence="15">
    <location>
        <begin position="321"/>
        <end position="386"/>
    </location>
</feature>
<proteinExistence type="inferred from homology"/>
<keyword evidence="7" id="KW-0406">Ion transport</keyword>
<evidence type="ECO:0000313" key="17">
    <source>
        <dbReference type="Proteomes" id="UP001292094"/>
    </source>
</evidence>
<evidence type="ECO:0000256" key="10">
    <source>
        <dbReference type="ARBA" id="ARBA00023180"/>
    </source>
</evidence>
<feature type="transmembrane region" description="Helical" evidence="13">
    <location>
        <begin position="708"/>
        <end position="731"/>
    </location>
</feature>
<evidence type="ECO:0000256" key="8">
    <source>
        <dbReference type="ARBA" id="ARBA00023136"/>
    </source>
</evidence>
<dbReference type="InterPro" id="IPR052192">
    <property type="entry name" value="Insect_Ionotropic_Sensory_Rcpt"/>
</dbReference>
<keyword evidence="4" id="KW-1003">Cell membrane</keyword>
<evidence type="ECO:0000256" key="2">
    <source>
        <dbReference type="ARBA" id="ARBA00008685"/>
    </source>
</evidence>
<feature type="transmembrane region" description="Helical" evidence="13">
    <location>
        <begin position="589"/>
        <end position="611"/>
    </location>
</feature>
<evidence type="ECO:0000256" key="6">
    <source>
        <dbReference type="ARBA" id="ARBA00022989"/>
    </source>
</evidence>
<evidence type="ECO:0000256" key="11">
    <source>
        <dbReference type="ARBA" id="ARBA00023286"/>
    </source>
</evidence>
<dbReference type="EMBL" id="JAWZYT010003650">
    <property type="protein sequence ID" value="KAK4297385.1"/>
    <property type="molecule type" value="Genomic_DNA"/>
</dbReference>
<keyword evidence="17" id="KW-1185">Reference proteome</keyword>
<comment type="similarity">
    <text evidence="2">Belongs to the glutamate-gated ion channel (TC 1.A.10.1) family.</text>
</comment>
<evidence type="ECO:0000259" key="15">
    <source>
        <dbReference type="SMART" id="SM00918"/>
    </source>
</evidence>
<feature type="transmembrane region" description="Helical" evidence="13">
    <location>
        <begin position="415"/>
        <end position="433"/>
    </location>
</feature>
<dbReference type="Proteomes" id="UP001292094">
    <property type="component" value="Unassembled WGS sequence"/>
</dbReference>
<dbReference type="Pfam" id="PF10613">
    <property type="entry name" value="Lig_chan-Glu_bd"/>
    <property type="match status" value="1"/>
</dbReference>
<name>A0AAE1NYH8_9EUCA</name>
<comment type="caution">
    <text evidence="16">The sequence shown here is derived from an EMBL/GenBank/DDBJ whole genome shotgun (WGS) entry which is preliminary data.</text>
</comment>
<dbReference type="InterPro" id="IPR019594">
    <property type="entry name" value="Glu/Gly-bd"/>
</dbReference>
<dbReference type="Pfam" id="PF00060">
    <property type="entry name" value="Lig_chan"/>
    <property type="match status" value="1"/>
</dbReference>
<evidence type="ECO:0000256" key="7">
    <source>
        <dbReference type="ARBA" id="ARBA00023065"/>
    </source>
</evidence>
<dbReference type="PANTHER" id="PTHR42643:SF24">
    <property type="entry name" value="IONOTROPIC RECEPTOR 60A"/>
    <property type="match status" value="1"/>
</dbReference>
<dbReference type="PANTHER" id="PTHR42643">
    <property type="entry name" value="IONOTROPIC RECEPTOR 20A-RELATED"/>
    <property type="match status" value="1"/>
</dbReference>
<comment type="subcellular location">
    <subcellularLocation>
        <location evidence="1">Cell membrane</location>
        <topology evidence="1">Multi-pass membrane protein</topology>
    </subcellularLocation>
</comment>
<evidence type="ECO:0000256" key="5">
    <source>
        <dbReference type="ARBA" id="ARBA00022692"/>
    </source>
</evidence>
<dbReference type="Gene3D" id="3.40.190.10">
    <property type="entry name" value="Periplasmic binding protein-like II"/>
    <property type="match status" value="1"/>
</dbReference>
<dbReference type="Gene3D" id="1.10.287.70">
    <property type="match status" value="1"/>
</dbReference>
<keyword evidence="10" id="KW-0325">Glycoprotein</keyword>
<feature type="chain" id="PRO_5042117320" description="Ionotropic glutamate receptor L-glutamate and glycine-binding domain-containing protein" evidence="14">
    <location>
        <begin position="21"/>
        <end position="732"/>
    </location>
</feature>
<keyword evidence="14" id="KW-0732">Signal</keyword>
<feature type="transmembrane region" description="Helical" evidence="13">
    <location>
        <begin position="440"/>
        <end position="458"/>
    </location>
</feature>
<keyword evidence="9" id="KW-0675">Receptor</keyword>
<evidence type="ECO:0000256" key="4">
    <source>
        <dbReference type="ARBA" id="ARBA00022475"/>
    </source>
</evidence>
<keyword evidence="5 13" id="KW-0812">Transmembrane</keyword>
<evidence type="ECO:0000256" key="9">
    <source>
        <dbReference type="ARBA" id="ARBA00023170"/>
    </source>
</evidence>
<gene>
    <name evidence="16" type="ORF">Pmani_030202</name>
</gene>
<protein>
    <recommendedName>
        <fullName evidence="15">Ionotropic glutamate receptor L-glutamate and glycine-binding domain-containing protein</fullName>
    </recommendedName>
</protein>
<keyword evidence="11" id="KW-1071">Ligand-gated ion channel</keyword>
<feature type="signal peptide" evidence="14">
    <location>
        <begin position="1"/>
        <end position="20"/>
    </location>
</feature>
<keyword evidence="12" id="KW-0407">Ion channel</keyword>
<keyword evidence="3" id="KW-0813">Transport</keyword>